<evidence type="ECO:0000256" key="2">
    <source>
        <dbReference type="ARBA" id="ARBA00010869"/>
    </source>
</evidence>
<dbReference type="CDD" id="cd01562">
    <property type="entry name" value="Thr-dehyd"/>
    <property type="match status" value="1"/>
</dbReference>
<dbReference type="AlphaFoldDB" id="A0A399E858"/>
<dbReference type="FunFam" id="3.40.50.1100:FF:000005">
    <property type="entry name" value="Threonine dehydratase catabolic"/>
    <property type="match status" value="1"/>
</dbReference>
<evidence type="ECO:0000259" key="5">
    <source>
        <dbReference type="Pfam" id="PF00291"/>
    </source>
</evidence>
<dbReference type="Gene3D" id="3.40.50.1100">
    <property type="match status" value="2"/>
</dbReference>
<dbReference type="GO" id="GO:0003941">
    <property type="term" value="F:L-serine ammonia-lyase activity"/>
    <property type="evidence" value="ECO:0007669"/>
    <property type="project" value="TreeGrafter"/>
</dbReference>
<name>A0A399E858_9DEIN</name>
<accession>A0A399E858</accession>
<evidence type="ECO:0000256" key="4">
    <source>
        <dbReference type="ARBA" id="ARBA00023239"/>
    </source>
</evidence>
<dbReference type="InterPro" id="IPR001926">
    <property type="entry name" value="TrpB-like_PALP"/>
</dbReference>
<comment type="similarity">
    <text evidence="2">Belongs to the serine/threonine dehydratase family.</text>
</comment>
<evidence type="ECO:0000256" key="1">
    <source>
        <dbReference type="ARBA" id="ARBA00001933"/>
    </source>
</evidence>
<gene>
    <name evidence="6" type="primary">tdcB_1</name>
    <name evidence="6" type="ORF">Mcate_00007</name>
</gene>
<dbReference type="EMBL" id="QWKX01000001">
    <property type="protein sequence ID" value="RIH80036.1"/>
    <property type="molecule type" value="Genomic_DNA"/>
</dbReference>
<dbReference type="Proteomes" id="UP000266089">
    <property type="component" value="Unassembled WGS sequence"/>
</dbReference>
<keyword evidence="4 6" id="KW-0456">Lyase</keyword>
<dbReference type="PANTHER" id="PTHR48078:SF6">
    <property type="entry name" value="L-THREONINE DEHYDRATASE CATABOLIC TDCB"/>
    <property type="match status" value="1"/>
</dbReference>
<dbReference type="SUPFAM" id="SSF53686">
    <property type="entry name" value="Tryptophan synthase beta subunit-like PLP-dependent enzymes"/>
    <property type="match status" value="1"/>
</dbReference>
<proteinExistence type="inferred from homology"/>
<dbReference type="GO" id="GO:0006565">
    <property type="term" value="P:L-serine catabolic process"/>
    <property type="evidence" value="ECO:0007669"/>
    <property type="project" value="TreeGrafter"/>
</dbReference>
<dbReference type="NCBIfam" id="NF005292">
    <property type="entry name" value="PRK06815.1"/>
    <property type="match status" value="1"/>
</dbReference>
<keyword evidence="3" id="KW-0663">Pyridoxal phosphate</keyword>
<reference evidence="6 7" key="1">
    <citation type="submission" date="2018-08" db="EMBL/GenBank/DDBJ databases">
        <title>Meiothermus cateniformans JCM 15151 genome sequencing project.</title>
        <authorList>
            <person name="Da Costa M.S."/>
            <person name="Albuquerque L."/>
            <person name="Raposo P."/>
            <person name="Froufe H.J.C."/>
            <person name="Barroso C.S."/>
            <person name="Egas C."/>
        </authorList>
    </citation>
    <scope>NUCLEOTIDE SEQUENCE [LARGE SCALE GENOMIC DNA]</scope>
    <source>
        <strain evidence="6 7">JCM 15151</strain>
    </source>
</reference>
<comment type="caution">
    <text evidence="6">The sequence shown here is derived from an EMBL/GenBank/DDBJ whole genome shotgun (WGS) entry which is preliminary data.</text>
</comment>
<organism evidence="6 7">
    <name type="scientific">Meiothermus taiwanensis</name>
    <dbReference type="NCBI Taxonomy" id="172827"/>
    <lineage>
        <taxon>Bacteria</taxon>
        <taxon>Thermotogati</taxon>
        <taxon>Deinococcota</taxon>
        <taxon>Deinococci</taxon>
        <taxon>Thermales</taxon>
        <taxon>Thermaceae</taxon>
        <taxon>Meiothermus</taxon>
    </lineage>
</organism>
<dbReference type="GO" id="GO:0006567">
    <property type="term" value="P:L-threonine catabolic process"/>
    <property type="evidence" value="ECO:0007669"/>
    <property type="project" value="TreeGrafter"/>
</dbReference>
<comment type="cofactor">
    <cofactor evidence="1">
        <name>pyridoxal 5'-phosphate</name>
        <dbReference type="ChEBI" id="CHEBI:597326"/>
    </cofactor>
</comment>
<dbReference type="InterPro" id="IPR036052">
    <property type="entry name" value="TrpB-like_PALP_sf"/>
</dbReference>
<sequence length="318" mass="33421">MDWPLVIRQAHARLRPHVRETPLELSLALSQTSGAEVYLKLENLQHTASFKVRGALNKLLSLTPEQLQKGVVAASSGNHGAGVAFGLSKLGAQGIVFVPEGASPTKLEAIRRYGAAVRFYGQSGDDTEAYARSYAAQHGLTYISPYNDPEVIAGQGSLGVEIAQQIANPPDAVFVTVGGGGLVSGVAAYLKAVSPKVKIVGCQPENDAAMLASVRAGKIVKVEARPTLSDGSAGGLEPGAITLELCRTLVDDWVTVSEEEIRAAMRLFIETQHQLLEGAAGVALAAFLKQAARYRGQRVVVVICGANIGLSALQTVLC</sequence>
<dbReference type="InterPro" id="IPR050147">
    <property type="entry name" value="Ser/Thr_Dehydratase"/>
</dbReference>
<dbReference type="RefSeq" id="WP_119361359.1">
    <property type="nucleotide sequence ID" value="NZ_JBHSXZ010000016.1"/>
</dbReference>
<evidence type="ECO:0000256" key="3">
    <source>
        <dbReference type="ARBA" id="ARBA00022898"/>
    </source>
</evidence>
<dbReference type="GO" id="GO:0009097">
    <property type="term" value="P:isoleucine biosynthetic process"/>
    <property type="evidence" value="ECO:0007669"/>
    <property type="project" value="TreeGrafter"/>
</dbReference>
<protein>
    <submittedName>
        <fullName evidence="6">L-threonine dehydratase catabolic TdcB</fullName>
        <ecNumber evidence="6">4.3.1.19</ecNumber>
    </submittedName>
</protein>
<dbReference type="Pfam" id="PF00291">
    <property type="entry name" value="PALP"/>
    <property type="match status" value="1"/>
</dbReference>
<evidence type="ECO:0000313" key="7">
    <source>
        <dbReference type="Proteomes" id="UP000266089"/>
    </source>
</evidence>
<dbReference type="OrthoDB" id="9811476at2"/>
<dbReference type="PANTHER" id="PTHR48078">
    <property type="entry name" value="THREONINE DEHYDRATASE, MITOCHONDRIAL-RELATED"/>
    <property type="match status" value="1"/>
</dbReference>
<dbReference type="EC" id="4.3.1.19" evidence="6"/>
<evidence type="ECO:0000313" key="6">
    <source>
        <dbReference type="EMBL" id="RIH80036.1"/>
    </source>
</evidence>
<feature type="domain" description="Tryptophan synthase beta chain-like PALP" evidence="5">
    <location>
        <begin position="15"/>
        <end position="305"/>
    </location>
</feature>
<dbReference type="GO" id="GO:0004794">
    <property type="term" value="F:threonine deaminase activity"/>
    <property type="evidence" value="ECO:0007669"/>
    <property type="project" value="UniProtKB-EC"/>
</dbReference>